<feature type="compositionally biased region" description="Basic residues" evidence="1">
    <location>
        <begin position="113"/>
        <end position="131"/>
    </location>
</feature>
<dbReference type="InterPro" id="IPR037647">
    <property type="entry name" value="HIRIP3"/>
</dbReference>
<feature type="compositionally biased region" description="Acidic residues" evidence="1">
    <location>
        <begin position="220"/>
        <end position="229"/>
    </location>
</feature>
<organism evidence="2 3">
    <name type="scientific">Pseudopithomyces chartarum</name>
    <dbReference type="NCBI Taxonomy" id="1892770"/>
    <lineage>
        <taxon>Eukaryota</taxon>
        <taxon>Fungi</taxon>
        <taxon>Dikarya</taxon>
        <taxon>Ascomycota</taxon>
        <taxon>Pezizomycotina</taxon>
        <taxon>Dothideomycetes</taxon>
        <taxon>Pleosporomycetidae</taxon>
        <taxon>Pleosporales</taxon>
        <taxon>Massarineae</taxon>
        <taxon>Didymosphaeriaceae</taxon>
        <taxon>Pseudopithomyces</taxon>
    </lineage>
</organism>
<feature type="compositionally biased region" description="Basic and acidic residues" evidence="1">
    <location>
        <begin position="188"/>
        <end position="207"/>
    </location>
</feature>
<feature type="region of interest" description="Disordered" evidence="1">
    <location>
        <begin position="74"/>
        <end position="266"/>
    </location>
</feature>
<dbReference type="PANTHER" id="PTHR15410:SF2">
    <property type="entry name" value="HIRA-INTERACTING PROTEIN 3"/>
    <property type="match status" value="1"/>
</dbReference>
<dbReference type="Proteomes" id="UP001280581">
    <property type="component" value="Unassembled WGS sequence"/>
</dbReference>
<comment type="caution">
    <text evidence="2">The sequence shown here is derived from an EMBL/GenBank/DDBJ whole genome shotgun (WGS) entry which is preliminary data.</text>
</comment>
<feature type="compositionally biased region" description="Acidic residues" evidence="1">
    <location>
        <begin position="409"/>
        <end position="419"/>
    </location>
</feature>
<name>A0AAN6LXH2_9PLEO</name>
<dbReference type="AlphaFoldDB" id="A0AAN6LXH2"/>
<evidence type="ECO:0000313" key="2">
    <source>
        <dbReference type="EMBL" id="KAK3208015.1"/>
    </source>
</evidence>
<keyword evidence="3" id="KW-1185">Reference proteome</keyword>
<proteinExistence type="predicted"/>
<dbReference type="EMBL" id="WVTA01000008">
    <property type="protein sequence ID" value="KAK3208015.1"/>
    <property type="molecule type" value="Genomic_DNA"/>
</dbReference>
<feature type="compositionally biased region" description="Acidic residues" evidence="1">
    <location>
        <begin position="386"/>
        <end position="397"/>
    </location>
</feature>
<gene>
    <name evidence="2" type="ORF">GRF29_96g1122781</name>
</gene>
<sequence>MSDSEADVPSAAAISGSIRDTVISIHKAGDDDNLTVNYVRGAAEEKLGLPAGLLKNGQWKDKSKQWIKEAVDRYCGDDAAPSPSPKRAVKAKSKARPEAQKKNKTTAESAPRGAKRKAAASAKKPKKRRKNTSSDEESEAALSDSPVEGGDVSGSENEPPVPPRHRLKKALAEDSGEEDVAPRNLSKRPSEKNQKVADSVKTEELKRPVTLPPAAKTDASEDDMSDVLDETPVKSRRKSKVDKPAKTAKGAKAKTVKTKAEDDPDQAEIKQLQSWLVKCGIRKVWGKELKNCETSKDKIRHLKGMLKDAGMDGKFTLEKAARIKEQREFAKDLEEIQAGAAAWGETSSSGRPRRAAAARPAQPVILPNDSDEDEENNVQSEKDSRTDDDDDDDDDDGGSGSDDGGSGRDDEDDNGEISG</sequence>
<evidence type="ECO:0008006" key="4">
    <source>
        <dbReference type="Google" id="ProtNLM"/>
    </source>
</evidence>
<evidence type="ECO:0000313" key="3">
    <source>
        <dbReference type="Proteomes" id="UP001280581"/>
    </source>
</evidence>
<dbReference type="PANTHER" id="PTHR15410">
    <property type="entry name" value="HIRA-INTERACTING PROTEIN 3"/>
    <property type="match status" value="1"/>
</dbReference>
<reference evidence="2 3" key="1">
    <citation type="submission" date="2021-02" db="EMBL/GenBank/DDBJ databases">
        <title>Genome assembly of Pseudopithomyces chartarum.</title>
        <authorList>
            <person name="Jauregui R."/>
            <person name="Singh J."/>
            <person name="Voisey C."/>
        </authorList>
    </citation>
    <scope>NUCLEOTIDE SEQUENCE [LARGE SCALE GENOMIC DNA]</scope>
    <source>
        <strain evidence="2 3">AGR01</strain>
    </source>
</reference>
<protein>
    <recommendedName>
        <fullName evidence="4">Transcriptional regulator</fullName>
    </recommendedName>
</protein>
<evidence type="ECO:0000256" key="1">
    <source>
        <dbReference type="SAM" id="MobiDB-lite"/>
    </source>
</evidence>
<feature type="region of interest" description="Disordered" evidence="1">
    <location>
        <begin position="341"/>
        <end position="419"/>
    </location>
</feature>
<accession>A0AAN6LXH2</accession>
<dbReference type="GO" id="GO:0005634">
    <property type="term" value="C:nucleus"/>
    <property type="evidence" value="ECO:0007669"/>
    <property type="project" value="TreeGrafter"/>
</dbReference>